<dbReference type="AlphaFoldDB" id="A0A7S2FE66"/>
<evidence type="ECO:0000313" key="2">
    <source>
        <dbReference type="EMBL" id="CAD9390505.1"/>
    </source>
</evidence>
<sequence>MASIADLASLNSFVADKSYIAGYAYSAEDVKVFESFGLPDKSAYPHAYRWYIHIAAQTGLPAALATTPAAAASAKPVKKAAEPPAKKAAAADDDDMDFGFDDDEAEEETKKPAEKSMKEKLEEKKQAALDRLAKKEAKQRSLCTLEIKPWDADQDLLKLFAKLKTEIVMDGTLKSFF</sequence>
<feature type="region of interest" description="Disordered" evidence="1">
    <location>
        <begin position="73"/>
        <end position="123"/>
    </location>
</feature>
<dbReference type="InterPro" id="IPR049720">
    <property type="entry name" value="EF1B_bsu/dsu"/>
</dbReference>
<feature type="compositionally biased region" description="Basic and acidic residues" evidence="1">
    <location>
        <begin position="108"/>
        <end position="123"/>
    </location>
</feature>
<dbReference type="GO" id="GO:0005829">
    <property type="term" value="C:cytosol"/>
    <property type="evidence" value="ECO:0007669"/>
    <property type="project" value="TreeGrafter"/>
</dbReference>
<dbReference type="GO" id="GO:0005085">
    <property type="term" value="F:guanyl-nucleotide exchange factor activity"/>
    <property type="evidence" value="ECO:0007669"/>
    <property type="project" value="TreeGrafter"/>
</dbReference>
<reference evidence="2" key="1">
    <citation type="submission" date="2021-01" db="EMBL/GenBank/DDBJ databases">
        <authorList>
            <person name="Corre E."/>
            <person name="Pelletier E."/>
            <person name="Niang G."/>
            <person name="Scheremetjew M."/>
            <person name="Finn R."/>
            <person name="Kale V."/>
            <person name="Holt S."/>
            <person name="Cochrane G."/>
            <person name="Meng A."/>
            <person name="Brown T."/>
            <person name="Cohen L."/>
        </authorList>
    </citation>
    <scope>NUCLEOTIDE SEQUENCE</scope>
    <source>
        <strain evidence="2">CCMP1381</strain>
    </source>
</reference>
<organism evidence="2">
    <name type="scientific">Octactis speculum</name>
    <dbReference type="NCBI Taxonomy" id="3111310"/>
    <lineage>
        <taxon>Eukaryota</taxon>
        <taxon>Sar</taxon>
        <taxon>Stramenopiles</taxon>
        <taxon>Ochrophyta</taxon>
        <taxon>Dictyochophyceae</taxon>
        <taxon>Dictyochales</taxon>
        <taxon>Dictyochaceae</taxon>
        <taxon>Octactis</taxon>
    </lineage>
</organism>
<proteinExistence type="predicted"/>
<name>A0A7S2FE66_9STRA</name>
<dbReference type="SUPFAM" id="SSF47616">
    <property type="entry name" value="GST C-terminal domain-like"/>
    <property type="match status" value="1"/>
</dbReference>
<accession>A0A7S2FE66</accession>
<dbReference type="GO" id="GO:0005853">
    <property type="term" value="C:eukaryotic translation elongation factor 1 complex"/>
    <property type="evidence" value="ECO:0007669"/>
    <property type="project" value="InterPro"/>
</dbReference>
<protein>
    <recommendedName>
        <fullName evidence="3">Translation elongation factor EF1B beta/delta subunit guanine nucleotide exchange domain-containing protein</fullName>
    </recommendedName>
</protein>
<dbReference type="GO" id="GO:0003746">
    <property type="term" value="F:translation elongation factor activity"/>
    <property type="evidence" value="ECO:0007669"/>
    <property type="project" value="InterPro"/>
</dbReference>
<evidence type="ECO:0000256" key="1">
    <source>
        <dbReference type="SAM" id="MobiDB-lite"/>
    </source>
</evidence>
<dbReference type="EMBL" id="HBGS01012273">
    <property type="protein sequence ID" value="CAD9390505.1"/>
    <property type="molecule type" value="Transcribed_RNA"/>
</dbReference>
<dbReference type="PANTHER" id="PTHR11595">
    <property type="entry name" value="EF-HAND AND COILED-COIL DOMAIN-CONTAINING FAMILY MEMBER"/>
    <property type="match status" value="1"/>
</dbReference>
<dbReference type="PANTHER" id="PTHR11595:SF21">
    <property type="entry name" value="ELONGATION FACTOR 1-BETA"/>
    <property type="match status" value="1"/>
</dbReference>
<feature type="compositionally biased region" description="Acidic residues" evidence="1">
    <location>
        <begin position="91"/>
        <end position="107"/>
    </location>
</feature>
<dbReference type="InterPro" id="IPR036282">
    <property type="entry name" value="Glutathione-S-Trfase_C_sf"/>
</dbReference>
<evidence type="ECO:0008006" key="3">
    <source>
        <dbReference type="Google" id="ProtNLM"/>
    </source>
</evidence>
<gene>
    <name evidence="2" type="ORF">DSPE1174_LOCUS6455</name>
</gene>